<comment type="caution">
    <text evidence="1">The sequence shown here is derived from an EMBL/GenBank/DDBJ whole genome shotgun (WGS) entry which is preliminary data.</text>
</comment>
<dbReference type="EMBL" id="JAEEGA010000026">
    <property type="protein sequence ID" value="MBP1044383.1"/>
    <property type="molecule type" value="Genomic_DNA"/>
</dbReference>
<evidence type="ECO:0000313" key="1">
    <source>
        <dbReference type="EMBL" id="MBP1044383.1"/>
    </source>
</evidence>
<dbReference type="Proteomes" id="UP000674938">
    <property type="component" value="Unassembled WGS sequence"/>
</dbReference>
<evidence type="ECO:0000313" key="2">
    <source>
        <dbReference type="Proteomes" id="UP000674938"/>
    </source>
</evidence>
<protein>
    <submittedName>
        <fullName evidence="1">Uncharacterized protein</fullName>
    </submittedName>
</protein>
<keyword evidence="2" id="KW-1185">Reference proteome</keyword>
<reference evidence="1" key="1">
    <citation type="submission" date="2020-12" db="EMBL/GenBank/DDBJ databases">
        <title>Vagococcus allomyrinae sp. nov. and Enterococcus lavae sp. nov., isolated from the larvae of Allomyrina dichotoma.</title>
        <authorList>
            <person name="Lee S.D."/>
        </authorList>
    </citation>
    <scope>NUCLEOTIDE SEQUENCE</scope>
    <source>
        <strain evidence="1">BWB3-3</strain>
    </source>
</reference>
<accession>A0A940SZF6</accession>
<sequence length="105" mass="12149">MYEGLIDNVQEFSMPADVQIEKWQGFAVADEIASDFSDIALKYAKELLENEWLTLTQYRLFLEIDKRLAGMSKQKDLWSVEALRSADDWEECRAKGRELLKALGD</sequence>
<organism evidence="1 2">
    <name type="scientific">Vagococcus allomyrinae</name>
    <dbReference type="NCBI Taxonomy" id="2794353"/>
    <lineage>
        <taxon>Bacteria</taxon>
        <taxon>Bacillati</taxon>
        <taxon>Bacillota</taxon>
        <taxon>Bacilli</taxon>
        <taxon>Lactobacillales</taxon>
        <taxon>Enterococcaceae</taxon>
        <taxon>Vagococcus</taxon>
    </lineage>
</organism>
<gene>
    <name evidence="1" type="ORF">I6N95_25570</name>
</gene>
<proteinExistence type="predicted"/>
<name>A0A940SZF6_9ENTE</name>
<dbReference type="AlphaFoldDB" id="A0A940SZF6"/>